<dbReference type="InterPro" id="IPR019800">
    <property type="entry name" value="Glyco_hydro_3_AS"/>
</dbReference>
<sequence length="332" mass="34142">MTSPLIVGLCGTRLTADEAAFLAEARPLGLILFRRNIGSREEIVRLVEDARAASGARLVLIDQEGGRVQRIGPPLAERYPPARSIGALYARDAEAGARAAWLAGHLIAADLLPLGINTPCLPVADVPVPGAHDVIGDRAYAEEPDAVARLAGAAMDGVLAAGALPVVKHVPGHGRACADSHFSLPVVDAPRDALERDFAPFRALAAAPLGMTAHVVYNALDTDLPATLSPTVLDLIRRDIGFDGLLMTDDISMGALTGDIGANARASLVAGCDCVLHCNGDMDEMTAVAGALGPIGPDAARRLDAAHAALGAGPGDVTALREEFHSLVGAVA</sequence>
<evidence type="ECO:0000256" key="2">
    <source>
        <dbReference type="ARBA" id="ARBA00005336"/>
    </source>
</evidence>
<name>A0A8B2NU05_9HYPH</name>
<evidence type="ECO:0000313" key="8">
    <source>
        <dbReference type="Proteomes" id="UP000249590"/>
    </source>
</evidence>
<dbReference type="Proteomes" id="UP000249590">
    <property type="component" value="Unassembled WGS sequence"/>
</dbReference>
<evidence type="ECO:0000256" key="1">
    <source>
        <dbReference type="ARBA" id="ARBA00001231"/>
    </source>
</evidence>
<dbReference type="SUPFAM" id="SSF51445">
    <property type="entry name" value="(Trans)glycosidases"/>
    <property type="match status" value="1"/>
</dbReference>
<dbReference type="PROSITE" id="PS00775">
    <property type="entry name" value="GLYCOSYL_HYDROL_F3"/>
    <property type="match status" value="1"/>
</dbReference>
<keyword evidence="5" id="KW-0326">Glycosidase</keyword>
<evidence type="ECO:0000259" key="6">
    <source>
        <dbReference type="Pfam" id="PF00933"/>
    </source>
</evidence>
<dbReference type="InterPro" id="IPR050226">
    <property type="entry name" value="NagZ_Beta-hexosaminidase"/>
</dbReference>
<dbReference type="GO" id="GO:0009254">
    <property type="term" value="P:peptidoglycan turnover"/>
    <property type="evidence" value="ECO:0007669"/>
    <property type="project" value="TreeGrafter"/>
</dbReference>
<evidence type="ECO:0000256" key="3">
    <source>
        <dbReference type="ARBA" id="ARBA00012663"/>
    </source>
</evidence>
<proteinExistence type="inferred from homology"/>
<evidence type="ECO:0000256" key="5">
    <source>
        <dbReference type="ARBA" id="ARBA00023295"/>
    </source>
</evidence>
<dbReference type="GO" id="GO:0004563">
    <property type="term" value="F:beta-N-acetylhexosaminidase activity"/>
    <property type="evidence" value="ECO:0007669"/>
    <property type="project" value="UniProtKB-EC"/>
</dbReference>
<feature type="domain" description="Glycoside hydrolase family 3 N-terminal" evidence="6">
    <location>
        <begin position="14"/>
        <end position="291"/>
    </location>
</feature>
<dbReference type="RefSeq" id="WP_111346761.1">
    <property type="nucleotide sequence ID" value="NZ_QHHQ01000003.1"/>
</dbReference>
<dbReference type="PANTHER" id="PTHR30480">
    <property type="entry name" value="BETA-HEXOSAMINIDASE-RELATED"/>
    <property type="match status" value="1"/>
</dbReference>
<dbReference type="Gene3D" id="3.20.20.300">
    <property type="entry name" value="Glycoside hydrolase, family 3, N-terminal domain"/>
    <property type="match status" value="1"/>
</dbReference>
<comment type="caution">
    <text evidence="7">The sequence shown here is derived from an EMBL/GenBank/DDBJ whole genome shotgun (WGS) entry which is preliminary data.</text>
</comment>
<evidence type="ECO:0000256" key="4">
    <source>
        <dbReference type="ARBA" id="ARBA00022801"/>
    </source>
</evidence>
<dbReference type="EC" id="3.2.1.52" evidence="3"/>
<dbReference type="GO" id="GO:0005975">
    <property type="term" value="P:carbohydrate metabolic process"/>
    <property type="evidence" value="ECO:0007669"/>
    <property type="project" value="InterPro"/>
</dbReference>
<dbReference type="NCBIfam" id="NF003740">
    <property type="entry name" value="PRK05337.1"/>
    <property type="match status" value="1"/>
</dbReference>
<gene>
    <name evidence="7" type="ORF">DLJ53_15410</name>
</gene>
<dbReference type="InterPro" id="IPR001764">
    <property type="entry name" value="Glyco_hydro_3_N"/>
</dbReference>
<dbReference type="InterPro" id="IPR036962">
    <property type="entry name" value="Glyco_hydro_3_N_sf"/>
</dbReference>
<protein>
    <recommendedName>
        <fullName evidence="3">beta-N-acetylhexosaminidase</fullName>
        <ecNumber evidence="3">3.2.1.52</ecNumber>
    </recommendedName>
</protein>
<dbReference type="InterPro" id="IPR017853">
    <property type="entry name" value="GH"/>
</dbReference>
<comment type="catalytic activity">
    <reaction evidence="1">
        <text>Hydrolysis of terminal non-reducing N-acetyl-D-hexosamine residues in N-acetyl-beta-D-hexosaminides.</text>
        <dbReference type="EC" id="3.2.1.52"/>
    </reaction>
</comment>
<organism evidence="7 8">
    <name type="scientific">Acuticoccus sediminis</name>
    <dbReference type="NCBI Taxonomy" id="2184697"/>
    <lineage>
        <taxon>Bacteria</taxon>
        <taxon>Pseudomonadati</taxon>
        <taxon>Pseudomonadota</taxon>
        <taxon>Alphaproteobacteria</taxon>
        <taxon>Hyphomicrobiales</taxon>
        <taxon>Amorphaceae</taxon>
        <taxon>Acuticoccus</taxon>
    </lineage>
</organism>
<keyword evidence="8" id="KW-1185">Reference proteome</keyword>
<dbReference type="AlphaFoldDB" id="A0A8B2NU05"/>
<dbReference type="OrthoDB" id="9786661at2"/>
<accession>A0A8B2NU05</accession>
<dbReference type="Pfam" id="PF00933">
    <property type="entry name" value="Glyco_hydro_3"/>
    <property type="match status" value="1"/>
</dbReference>
<dbReference type="EMBL" id="QHHQ01000003">
    <property type="protein sequence ID" value="RAI00643.1"/>
    <property type="molecule type" value="Genomic_DNA"/>
</dbReference>
<keyword evidence="4" id="KW-0378">Hydrolase</keyword>
<reference evidence="7 8" key="1">
    <citation type="submission" date="2018-05" db="EMBL/GenBank/DDBJ databases">
        <title>Acuticoccus sediminis sp. nov., isolated from deep-sea sediment of Indian Ocean.</title>
        <authorList>
            <person name="Liu X."/>
            <person name="Lai Q."/>
            <person name="Du Y."/>
            <person name="Sun F."/>
            <person name="Zhang X."/>
            <person name="Wang S."/>
            <person name="Shao Z."/>
        </authorList>
    </citation>
    <scope>NUCLEOTIDE SEQUENCE [LARGE SCALE GENOMIC DNA]</scope>
    <source>
        <strain evidence="7 8">PTG4-2</strain>
    </source>
</reference>
<comment type="similarity">
    <text evidence="2">Belongs to the glycosyl hydrolase 3 family.</text>
</comment>
<evidence type="ECO:0000313" key="7">
    <source>
        <dbReference type="EMBL" id="RAI00643.1"/>
    </source>
</evidence>
<dbReference type="PANTHER" id="PTHR30480:SF13">
    <property type="entry name" value="BETA-HEXOSAMINIDASE"/>
    <property type="match status" value="1"/>
</dbReference>